<dbReference type="RefSeq" id="WP_133287706.1">
    <property type="nucleotide sequence ID" value="NZ_SMSJ01000005.1"/>
</dbReference>
<dbReference type="Pfam" id="PF04955">
    <property type="entry name" value="HupE_UreJ"/>
    <property type="match status" value="1"/>
</dbReference>
<dbReference type="AlphaFoldDB" id="A0A4R5QKP5"/>
<proteinExistence type="predicted"/>
<feature type="signal peptide" evidence="2">
    <location>
        <begin position="1"/>
        <end position="19"/>
    </location>
</feature>
<organism evidence="3 4">
    <name type="scientific">Dankookia rubra</name>
    <dbReference type="NCBI Taxonomy" id="1442381"/>
    <lineage>
        <taxon>Bacteria</taxon>
        <taxon>Pseudomonadati</taxon>
        <taxon>Pseudomonadota</taxon>
        <taxon>Alphaproteobacteria</taxon>
        <taxon>Acetobacterales</taxon>
        <taxon>Roseomonadaceae</taxon>
        <taxon>Dankookia</taxon>
    </lineage>
</organism>
<feature type="transmembrane region" description="Helical" evidence="1">
    <location>
        <begin position="91"/>
        <end position="124"/>
    </location>
</feature>
<feature type="transmembrane region" description="Helical" evidence="1">
    <location>
        <begin position="43"/>
        <end position="60"/>
    </location>
</feature>
<name>A0A4R5QKP5_9PROT</name>
<evidence type="ECO:0000313" key="3">
    <source>
        <dbReference type="EMBL" id="TDH63409.1"/>
    </source>
</evidence>
<gene>
    <name evidence="3" type="ORF">E2C06_06130</name>
</gene>
<evidence type="ECO:0000256" key="2">
    <source>
        <dbReference type="SAM" id="SignalP"/>
    </source>
</evidence>
<dbReference type="OrthoDB" id="7285475at2"/>
<dbReference type="Proteomes" id="UP000295096">
    <property type="component" value="Unassembled WGS sequence"/>
</dbReference>
<dbReference type="InterPro" id="IPR007038">
    <property type="entry name" value="HupE_UreJ"/>
</dbReference>
<keyword evidence="4" id="KW-1185">Reference proteome</keyword>
<dbReference type="EMBL" id="SMSJ01000005">
    <property type="protein sequence ID" value="TDH63409.1"/>
    <property type="molecule type" value="Genomic_DNA"/>
</dbReference>
<comment type="caution">
    <text evidence="3">The sequence shown here is derived from an EMBL/GenBank/DDBJ whole genome shotgun (WGS) entry which is preliminary data.</text>
</comment>
<keyword evidence="2" id="KW-0732">Signal</keyword>
<keyword evidence="1" id="KW-0472">Membrane</keyword>
<sequence length="184" mass="17365">MNALALLAAALLLPAPALAHIGDGLHHGLMAGFLHPFSGADHLLAMVMVGLWAGLSGGAARLALPGAFLGGMALGGVLGLAGVALPGGEAGILASVIVLGALAALAVRLPLGLGMVLVAGFGLLHGAAHGVELGGVALLGAIGGTAVLHAAGLALGNTAAPWARYAAQVAGGATAAVGVLLAFV</sequence>
<dbReference type="PIRSF" id="PIRSF016919">
    <property type="entry name" value="HupE_UreJ"/>
    <property type="match status" value="1"/>
</dbReference>
<feature type="chain" id="PRO_5020986474" evidence="2">
    <location>
        <begin position="20"/>
        <end position="184"/>
    </location>
</feature>
<evidence type="ECO:0000256" key="1">
    <source>
        <dbReference type="SAM" id="Phobius"/>
    </source>
</evidence>
<reference evidence="3 4" key="1">
    <citation type="journal article" date="2016" name="J. Microbiol.">
        <title>Dankookia rubra gen. nov., sp. nov., an alphaproteobacterium isolated from sediment of a shallow stream.</title>
        <authorList>
            <person name="Kim W.H."/>
            <person name="Kim D.H."/>
            <person name="Kang K."/>
            <person name="Ahn T.Y."/>
        </authorList>
    </citation>
    <scope>NUCLEOTIDE SEQUENCE [LARGE SCALE GENOMIC DNA]</scope>
    <source>
        <strain evidence="3 4">JCM30602</strain>
    </source>
</reference>
<feature type="transmembrane region" description="Helical" evidence="1">
    <location>
        <begin position="162"/>
        <end position="183"/>
    </location>
</feature>
<accession>A0A4R5QKP5</accession>
<keyword evidence="1" id="KW-0812">Transmembrane</keyword>
<evidence type="ECO:0000313" key="4">
    <source>
        <dbReference type="Proteomes" id="UP000295096"/>
    </source>
</evidence>
<feature type="transmembrane region" description="Helical" evidence="1">
    <location>
        <begin position="136"/>
        <end position="156"/>
    </location>
</feature>
<protein>
    <submittedName>
        <fullName evidence="3">HupE/UreJ family protein</fullName>
    </submittedName>
</protein>
<keyword evidence="1" id="KW-1133">Transmembrane helix</keyword>